<name>A0A2W2B267_9BACT</name>
<evidence type="ECO:0000259" key="1">
    <source>
        <dbReference type="PROSITE" id="PS51186"/>
    </source>
</evidence>
<keyword evidence="3" id="KW-1185">Reference proteome</keyword>
<evidence type="ECO:0000313" key="2">
    <source>
        <dbReference type="EMBL" id="PZF74364.1"/>
    </source>
</evidence>
<dbReference type="Gene3D" id="3.40.630.30">
    <property type="match status" value="1"/>
</dbReference>
<evidence type="ECO:0000313" key="3">
    <source>
        <dbReference type="Proteomes" id="UP000248745"/>
    </source>
</evidence>
<reference evidence="2 3" key="1">
    <citation type="submission" date="2018-06" db="EMBL/GenBank/DDBJ databases">
        <title>Mucibacter soli gen. nov., sp. nov., a new member of the family Chitinophagaceae producing mucin.</title>
        <authorList>
            <person name="Kim M.-K."/>
            <person name="Park S."/>
            <person name="Kim T.-S."/>
            <person name="Joung Y."/>
            <person name="Han J.-H."/>
            <person name="Kim S.B."/>
        </authorList>
    </citation>
    <scope>NUCLEOTIDE SEQUENCE [LARGE SCALE GENOMIC DNA]</scope>
    <source>
        <strain evidence="2 3">R1-15</strain>
    </source>
</reference>
<dbReference type="Pfam" id="PF13302">
    <property type="entry name" value="Acetyltransf_3"/>
    <property type="match status" value="1"/>
</dbReference>
<feature type="domain" description="N-acetyltransferase" evidence="1">
    <location>
        <begin position="8"/>
        <end position="169"/>
    </location>
</feature>
<dbReference type="PROSITE" id="PS51186">
    <property type="entry name" value="GNAT"/>
    <property type="match status" value="1"/>
</dbReference>
<comment type="caution">
    <text evidence="2">The sequence shown here is derived from an EMBL/GenBank/DDBJ whole genome shotgun (WGS) entry which is preliminary data.</text>
</comment>
<keyword evidence="2" id="KW-0808">Transferase</keyword>
<dbReference type="AlphaFoldDB" id="A0A2W2B267"/>
<dbReference type="SUPFAM" id="SSF55729">
    <property type="entry name" value="Acyl-CoA N-acyltransferases (Nat)"/>
    <property type="match status" value="1"/>
</dbReference>
<dbReference type="GO" id="GO:0016747">
    <property type="term" value="F:acyltransferase activity, transferring groups other than amino-acyl groups"/>
    <property type="evidence" value="ECO:0007669"/>
    <property type="project" value="InterPro"/>
</dbReference>
<protein>
    <submittedName>
        <fullName evidence="2">N-acetyltransferase</fullName>
    </submittedName>
</protein>
<dbReference type="InterPro" id="IPR016181">
    <property type="entry name" value="Acyl_CoA_acyltransferase"/>
</dbReference>
<dbReference type="InterPro" id="IPR051531">
    <property type="entry name" value="N-acetyltransferase"/>
</dbReference>
<dbReference type="PANTHER" id="PTHR43792">
    <property type="entry name" value="GNAT FAMILY, PUTATIVE (AFU_ORTHOLOGUE AFUA_3G00765)-RELATED-RELATED"/>
    <property type="match status" value="1"/>
</dbReference>
<dbReference type="EMBL" id="QKTW01000003">
    <property type="protein sequence ID" value="PZF74364.1"/>
    <property type="molecule type" value="Genomic_DNA"/>
</dbReference>
<sequence length="176" mass="19897">MQLTTDRLIIKLVTADDLEDIHALHSIPEVDQYNTAGIPESIAVTKAWIGEWLVEHQKEKVEKYFLAVFLKNHQTFIGMMGLKLSAAKYNSGEIWYKFLPAHWGSGYATEAAKKLIRFGFEDLKLHRIEAGCAVENIGSVRVLEKAGMTLEGRKRQTLPLKTGWADNFEYGILSTD</sequence>
<proteinExistence type="predicted"/>
<dbReference type="RefSeq" id="WP_110997201.1">
    <property type="nucleotide sequence ID" value="NZ_QKTW01000003.1"/>
</dbReference>
<dbReference type="Proteomes" id="UP000248745">
    <property type="component" value="Unassembled WGS sequence"/>
</dbReference>
<dbReference type="OrthoDB" id="9811523at2"/>
<gene>
    <name evidence="2" type="ORF">DN068_01940</name>
</gene>
<dbReference type="InterPro" id="IPR000182">
    <property type="entry name" value="GNAT_dom"/>
</dbReference>
<organism evidence="2 3">
    <name type="scientific">Taibaiella soli</name>
    <dbReference type="NCBI Taxonomy" id="1649169"/>
    <lineage>
        <taxon>Bacteria</taxon>
        <taxon>Pseudomonadati</taxon>
        <taxon>Bacteroidota</taxon>
        <taxon>Chitinophagia</taxon>
        <taxon>Chitinophagales</taxon>
        <taxon>Chitinophagaceae</taxon>
        <taxon>Taibaiella</taxon>
    </lineage>
</organism>
<accession>A0A2W2B267</accession>